<reference evidence="3 4" key="1">
    <citation type="journal article" date="2020" name="Int. J. Syst. Evol. Microbiol.">
        <title>Novel acetic acid bacteria from cider fermentations: Acetobacter conturbans sp. nov. and Acetobacter fallax sp. nov.</title>
        <authorList>
            <person name="Sombolestani A.S."/>
            <person name="Cleenwerck I."/>
            <person name="Cnockaert M."/>
            <person name="Borremans W."/>
            <person name="Wieme A.D."/>
            <person name="De Vuyst L."/>
            <person name="Vandamme P."/>
        </authorList>
    </citation>
    <scope>NUCLEOTIDE SEQUENCE [LARGE SCALE GENOMIC DNA]</scope>
    <source>
        <strain evidence="3 4">LMG 1627</strain>
    </source>
</reference>
<evidence type="ECO:0000313" key="4">
    <source>
        <dbReference type="Proteomes" id="UP000631653"/>
    </source>
</evidence>
<comment type="caution">
    <text evidence="3">The sequence shown here is derived from an EMBL/GenBank/DDBJ whole genome shotgun (WGS) entry which is preliminary data.</text>
</comment>
<dbReference type="Proteomes" id="UP000631653">
    <property type="component" value="Unassembled WGS sequence"/>
</dbReference>
<dbReference type="Pfam" id="PF12146">
    <property type="entry name" value="Hydrolase_4"/>
    <property type="match status" value="1"/>
</dbReference>
<name>A0ABX0JZ16_9PROT</name>
<evidence type="ECO:0000313" key="3">
    <source>
        <dbReference type="EMBL" id="NHN88586.1"/>
    </source>
</evidence>
<dbReference type="InterPro" id="IPR000639">
    <property type="entry name" value="Epox_hydrolase-like"/>
</dbReference>
<organism evidence="3 4">
    <name type="scientific">Acetobacter conturbans</name>
    <dbReference type="NCBI Taxonomy" id="1737472"/>
    <lineage>
        <taxon>Bacteria</taxon>
        <taxon>Pseudomonadati</taxon>
        <taxon>Pseudomonadota</taxon>
        <taxon>Alphaproteobacteria</taxon>
        <taxon>Acetobacterales</taxon>
        <taxon>Acetobacteraceae</taxon>
        <taxon>Acetobacter</taxon>
    </lineage>
</organism>
<dbReference type="PANTHER" id="PTHR11614">
    <property type="entry name" value="PHOSPHOLIPASE-RELATED"/>
    <property type="match status" value="1"/>
</dbReference>
<dbReference type="Gene3D" id="3.40.50.1820">
    <property type="entry name" value="alpha/beta hydrolase"/>
    <property type="match status" value="1"/>
</dbReference>
<dbReference type="InterPro" id="IPR051044">
    <property type="entry name" value="MAG_DAG_Lipase"/>
</dbReference>
<dbReference type="SUPFAM" id="SSF53474">
    <property type="entry name" value="alpha/beta-Hydrolases"/>
    <property type="match status" value="1"/>
</dbReference>
<keyword evidence="3" id="KW-0378">Hydrolase</keyword>
<dbReference type="GO" id="GO:0016787">
    <property type="term" value="F:hydrolase activity"/>
    <property type="evidence" value="ECO:0007669"/>
    <property type="project" value="UniProtKB-KW"/>
</dbReference>
<dbReference type="InterPro" id="IPR022742">
    <property type="entry name" value="Hydrolase_4"/>
</dbReference>
<evidence type="ECO:0000259" key="2">
    <source>
        <dbReference type="Pfam" id="PF12146"/>
    </source>
</evidence>
<dbReference type="InterPro" id="IPR029058">
    <property type="entry name" value="AB_hydrolase_fold"/>
</dbReference>
<keyword evidence="4" id="KW-1185">Reference proteome</keyword>
<feature type="region of interest" description="Disordered" evidence="1">
    <location>
        <begin position="355"/>
        <end position="384"/>
    </location>
</feature>
<dbReference type="PRINTS" id="PR00412">
    <property type="entry name" value="EPOXHYDRLASE"/>
</dbReference>
<dbReference type="EMBL" id="WOSY01000006">
    <property type="protein sequence ID" value="NHN88586.1"/>
    <property type="molecule type" value="Genomic_DNA"/>
</dbReference>
<proteinExistence type="predicted"/>
<gene>
    <name evidence="3" type="ORF">GOB81_08075</name>
</gene>
<feature type="domain" description="Serine aminopeptidase S33" evidence="2">
    <location>
        <begin position="85"/>
        <end position="322"/>
    </location>
</feature>
<sequence length="384" mass="41071">MIRRNVVSSNHLHSLLSGLRIMAARLRPCIGLVLGAALLSGCAQEPVIHAPSRYAAYARLIPPDRLLTLSDGARIPVRIWPAKGPEKGRILALHGFNDSRDAWEFSAPAFAASGFTVWAPDQRGFGAAPERAGWDGTERLVKDAREELMQMARESATAFGHIPVWLMGESMGGAVAMLAASGPQAPSMAGVILLAPAVWNLGPIGRLPAHLLADIAPEGALSGHELPVHVVATNNIAALRRLYFDPLTLHITHFRALRGLVDLMAQASHAAKSQHVPTLVIYGDRDQFVPPEAMAHAWRHFPAEVRRDLIPGGHHLLLRDREGGRVVDDILSWLDHPDAPLPSGGDVSAAVWAAENGAQPDGPAQGAVQPFPLLPSRLDGAVAP</sequence>
<dbReference type="InterPro" id="IPR000073">
    <property type="entry name" value="AB_hydrolase_1"/>
</dbReference>
<evidence type="ECO:0000256" key="1">
    <source>
        <dbReference type="SAM" id="MobiDB-lite"/>
    </source>
</evidence>
<protein>
    <submittedName>
        <fullName evidence="3">Alpha/beta fold hydrolase</fullName>
    </submittedName>
</protein>
<dbReference type="PRINTS" id="PR00111">
    <property type="entry name" value="ABHYDROLASE"/>
</dbReference>
<accession>A0ABX0JZ16</accession>